<dbReference type="EMBL" id="ANCE01000221">
    <property type="protein sequence ID" value="EMK20066.1"/>
    <property type="molecule type" value="Genomic_DNA"/>
</dbReference>
<evidence type="ECO:0000313" key="1">
    <source>
        <dbReference type="EMBL" id="EMK20066.1"/>
    </source>
</evidence>
<comment type="caution">
    <text evidence="1">The sequence shown here is derived from an EMBL/GenBank/DDBJ whole genome shotgun (WGS) entry which is preliminary data.</text>
</comment>
<evidence type="ECO:0000313" key="2">
    <source>
        <dbReference type="Proteomes" id="UP000011980"/>
    </source>
</evidence>
<dbReference type="Proteomes" id="UP000011980">
    <property type="component" value="Unassembled WGS sequence"/>
</dbReference>
<name>M6FB89_9LEPT</name>
<proteinExistence type="predicted"/>
<protein>
    <submittedName>
        <fullName evidence="1">Uncharacterized protein</fullName>
    </submittedName>
</protein>
<reference evidence="1 2" key="1">
    <citation type="submission" date="2013-01" db="EMBL/GenBank/DDBJ databases">
        <authorList>
            <person name="Harkins D.M."/>
            <person name="Durkin A.S."/>
            <person name="Brinkac L.M."/>
            <person name="Haft D.H."/>
            <person name="Selengut J.D."/>
            <person name="Sanka R."/>
            <person name="DePew J."/>
            <person name="Purushe J."/>
            <person name="Galloway R.L."/>
            <person name="Vinetz J.M."/>
            <person name="Sutton G.G."/>
            <person name="Nierman W.C."/>
            <person name="Fouts D.E."/>
        </authorList>
    </citation>
    <scope>NUCLEOTIDE SEQUENCE [LARGE SCALE GENOMIC DNA]</scope>
    <source>
        <strain evidence="1 2">Nikolaevo</strain>
    </source>
</reference>
<organism evidence="1 2">
    <name type="scientific">Leptospira kirschneri serovar Bulgarica str. Nikolaevo</name>
    <dbReference type="NCBI Taxonomy" id="1240687"/>
    <lineage>
        <taxon>Bacteria</taxon>
        <taxon>Pseudomonadati</taxon>
        <taxon>Spirochaetota</taxon>
        <taxon>Spirochaetia</taxon>
        <taxon>Leptospirales</taxon>
        <taxon>Leptospiraceae</taxon>
        <taxon>Leptospira</taxon>
    </lineage>
</organism>
<accession>M6FB89</accession>
<gene>
    <name evidence="1" type="ORF">LEP1GSC008_2958</name>
</gene>
<sequence>MKFVLFFLESIFIDFVLQNGSYCRFCLNCSPFFATLKIL</sequence>
<dbReference type="AlphaFoldDB" id="M6FB89"/>